<dbReference type="EMBL" id="QPKB01000642">
    <property type="protein sequence ID" value="RWR98157.1"/>
    <property type="molecule type" value="Genomic_DNA"/>
</dbReference>
<dbReference type="OrthoDB" id="1705468at2759"/>
<accession>A0A3S3RB53</accession>
<keyword evidence="3" id="KW-1185">Reference proteome</keyword>
<reference evidence="2 3" key="1">
    <citation type="journal article" date="2019" name="Nat. Plants">
        <title>Stout camphor tree genome fills gaps in understanding of flowering plant genome evolution.</title>
        <authorList>
            <person name="Chaw S.M."/>
            <person name="Liu Y.C."/>
            <person name="Wu Y.W."/>
            <person name="Wang H.Y."/>
            <person name="Lin C.I."/>
            <person name="Wu C.S."/>
            <person name="Ke H.M."/>
            <person name="Chang L.Y."/>
            <person name="Hsu C.Y."/>
            <person name="Yang H.T."/>
            <person name="Sudianto E."/>
            <person name="Hsu M.H."/>
            <person name="Wu K.P."/>
            <person name="Wang L.N."/>
            <person name="Leebens-Mack J.H."/>
            <person name="Tsai I.J."/>
        </authorList>
    </citation>
    <scope>NUCLEOTIDE SEQUENCE [LARGE SCALE GENOMIC DNA]</scope>
    <source>
        <strain evidence="3">cv. Chaw 1501</strain>
        <tissue evidence="2">Young leaves</tissue>
    </source>
</reference>
<dbReference type="InterPro" id="IPR056777">
    <property type="entry name" value="Ycf2_N"/>
</dbReference>
<dbReference type="AlphaFoldDB" id="A0A3S3RB53"/>
<feature type="domain" description="Ycf2 N-terminal" evidence="1">
    <location>
        <begin position="110"/>
        <end position="160"/>
    </location>
</feature>
<name>A0A3S3RB53_9MAGN</name>
<comment type="caution">
    <text evidence="2">The sequence shown here is derived from an EMBL/GenBank/DDBJ whole genome shotgun (WGS) entry which is preliminary data.</text>
</comment>
<dbReference type="Pfam" id="PF05695">
    <property type="entry name" value="Ycf2"/>
    <property type="match status" value="1"/>
</dbReference>
<evidence type="ECO:0000313" key="2">
    <source>
        <dbReference type="EMBL" id="RWR98157.1"/>
    </source>
</evidence>
<organism evidence="2 3">
    <name type="scientific">Cinnamomum micranthum f. kanehirae</name>
    <dbReference type="NCBI Taxonomy" id="337451"/>
    <lineage>
        <taxon>Eukaryota</taxon>
        <taxon>Viridiplantae</taxon>
        <taxon>Streptophyta</taxon>
        <taxon>Embryophyta</taxon>
        <taxon>Tracheophyta</taxon>
        <taxon>Spermatophyta</taxon>
        <taxon>Magnoliopsida</taxon>
        <taxon>Magnoliidae</taxon>
        <taxon>Laurales</taxon>
        <taxon>Lauraceae</taxon>
        <taxon>Cinnamomum</taxon>
    </lineage>
</organism>
<evidence type="ECO:0000259" key="1">
    <source>
        <dbReference type="Pfam" id="PF05695"/>
    </source>
</evidence>
<dbReference type="STRING" id="337451.A0A3S3RB53"/>
<evidence type="ECO:0000313" key="3">
    <source>
        <dbReference type="Proteomes" id="UP000283530"/>
    </source>
</evidence>
<gene>
    <name evidence="2" type="ORF">CKAN_02765900</name>
</gene>
<dbReference type="Proteomes" id="UP000283530">
    <property type="component" value="Unassembled WGS sequence"/>
</dbReference>
<protein>
    <recommendedName>
        <fullName evidence="1">Ycf2 N-terminal domain-containing protein</fullName>
    </recommendedName>
</protein>
<sequence length="160" mass="18885">MASKIKKLYIDGGNNDVENKTGNLYNDTSVILFLLYRKKNIHCNRNLTSCRSRRRSKKKNTFFGPSQRYKIFEYLTIFHKVVTKRITFENLSIFQLDPIISELLTRSQTFLVEQIVNFERTYCQPLSDLHLSYSEGNHLHQYISFNSNMGLIQTPCLKKY</sequence>
<proteinExistence type="predicted"/>